<dbReference type="EMBL" id="MSGO01000028">
    <property type="protein sequence ID" value="OLL14865.1"/>
    <property type="molecule type" value="Genomic_DNA"/>
</dbReference>
<dbReference type="RefSeq" id="WP_075249136.1">
    <property type="nucleotide sequence ID" value="NZ_MSGO01000028.1"/>
</dbReference>
<comment type="caution">
    <text evidence="2">The sequence shown here is derived from an EMBL/GenBank/DDBJ whole genome shotgun (WGS) entry which is preliminary data.</text>
</comment>
<dbReference type="AlphaFoldDB" id="A0A1Q8I1A0"/>
<organism evidence="2 3">
    <name type="scientific">Actinomyces oris</name>
    <dbReference type="NCBI Taxonomy" id="544580"/>
    <lineage>
        <taxon>Bacteria</taxon>
        <taxon>Bacillati</taxon>
        <taxon>Actinomycetota</taxon>
        <taxon>Actinomycetes</taxon>
        <taxon>Actinomycetales</taxon>
        <taxon>Actinomycetaceae</taxon>
        <taxon>Actinomyces</taxon>
    </lineage>
</organism>
<sequence>MIDVAALNASIEAARCELSSDDNVKGILSLATRTQIWKTMLDVDDAERSYRDRTHLHMACVRHVQFVWEMAFPGDNGVEEMLSLTQKLIDQTVSTDEAGVRSESFLNDVEARGAEDPTALRSAMVADAASHMVDSACHRDLYAEIDEDLVDDDELLPDALDPSYSCAVAVSGATNSMPVEKTDVAARRAFWMWYLDEAIPAVLAS</sequence>
<feature type="domain" description="Immunity protein Imm5" evidence="1">
    <location>
        <begin position="11"/>
        <end position="200"/>
    </location>
</feature>
<gene>
    <name evidence="2" type="ORF">BKH32_06240</name>
</gene>
<protein>
    <recommendedName>
        <fullName evidence="1">Immunity protein Imm5 domain-containing protein</fullName>
    </recommendedName>
</protein>
<name>A0A1Q8I1A0_9ACTO</name>
<proteinExistence type="predicted"/>
<dbReference type="Pfam" id="PF14423">
    <property type="entry name" value="Imm5"/>
    <property type="match status" value="1"/>
</dbReference>
<accession>A0A1Q8I1A0</accession>
<reference evidence="2 3" key="1">
    <citation type="submission" date="2016-12" db="EMBL/GenBank/DDBJ databases">
        <title>Genomic comparison of strains in the 'Actinomyces naeslundii' group.</title>
        <authorList>
            <person name="Mughal S.R."/>
            <person name="Do T."/>
            <person name="Gilbert S.C."/>
            <person name="Witherden E.A."/>
            <person name="Didelot X."/>
            <person name="Beighton D."/>
        </authorList>
    </citation>
    <scope>NUCLEOTIDE SEQUENCE [LARGE SCALE GENOMIC DNA]</scope>
    <source>
        <strain evidence="2 3">S64C</strain>
    </source>
</reference>
<dbReference type="Proteomes" id="UP000185736">
    <property type="component" value="Unassembled WGS sequence"/>
</dbReference>
<evidence type="ECO:0000259" key="1">
    <source>
        <dbReference type="Pfam" id="PF14423"/>
    </source>
</evidence>
<evidence type="ECO:0000313" key="2">
    <source>
        <dbReference type="EMBL" id="OLL14865.1"/>
    </source>
</evidence>
<dbReference type="InterPro" id="IPR025675">
    <property type="entry name" value="Imm5"/>
</dbReference>
<evidence type="ECO:0000313" key="3">
    <source>
        <dbReference type="Proteomes" id="UP000185736"/>
    </source>
</evidence>